<evidence type="ECO:0000313" key="1">
    <source>
        <dbReference type="EMBL" id="KAL1838312.1"/>
    </source>
</evidence>
<gene>
    <name evidence="1" type="ORF">VTK73DRAFT_4358</name>
</gene>
<organism evidence="1 2">
    <name type="scientific">Phialemonium thermophilum</name>
    <dbReference type="NCBI Taxonomy" id="223376"/>
    <lineage>
        <taxon>Eukaryota</taxon>
        <taxon>Fungi</taxon>
        <taxon>Dikarya</taxon>
        <taxon>Ascomycota</taxon>
        <taxon>Pezizomycotina</taxon>
        <taxon>Sordariomycetes</taxon>
        <taxon>Sordariomycetidae</taxon>
        <taxon>Cephalothecales</taxon>
        <taxon>Cephalothecaceae</taxon>
        <taxon>Phialemonium</taxon>
    </lineage>
</organism>
<reference evidence="1 2" key="1">
    <citation type="journal article" date="2024" name="Commun. Biol.">
        <title>Comparative genomic analysis of thermophilic fungi reveals convergent evolutionary adaptations and gene losses.</title>
        <authorList>
            <person name="Steindorff A.S."/>
            <person name="Aguilar-Pontes M.V."/>
            <person name="Robinson A.J."/>
            <person name="Andreopoulos B."/>
            <person name="LaButti K."/>
            <person name="Kuo A."/>
            <person name="Mondo S."/>
            <person name="Riley R."/>
            <person name="Otillar R."/>
            <person name="Haridas S."/>
            <person name="Lipzen A."/>
            <person name="Grimwood J."/>
            <person name="Schmutz J."/>
            <person name="Clum A."/>
            <person name="Reid I.D."/>
            <person name="Moisan M.C."/>
            <person name="Butler G."/>
            <person name="Nguyen T.T.M."/>
            <person name="Dewar K."/>
            <person name="Conant G."/>
            <person name="Drula E."/>
            <person name="Henrissat B."/>
            <person name="Hansel C."/>
            <person name="Singer S."/>
            <person name="Hutchinson M.I."/>
            <person name="de Vries R.P."/>
            <person name="Natvig D.O."/>
            <person name="Powell A.J."/>
            <person name="Tsang A."/>
            <person name="Grigoriev I.V."/>
        </authorList>
    </citation>
    <scope>NUCLEOTIDE SEQUENCE [LARGE SCALE GENOMIC DNA]</scope>
    <source>
        <strain evidence="1 2">ATCC 24622</strain>
    </source>
</reference>
<sequence length="208" mass="23362">MSSSTAAPTLEVDFSWKTWKGRVVDQSKPDEPLYVVDFRYLRSPHLIFREAASDEVVGTATLPFFSIDTDYELRGRKGTIKALKRLKTSYTHLSYNYSDTETPAAMTWATDAGFKSWNFVCLDERQNAVARYSARPWGFKKLAVIDFEGPKAHDPAAREEIVCIGLSLYFTMVVRMYNIFSLFGAALAKPGPLDKEAAPKNDSRAPPS</sequence>
<dbReference type="EMBL" id="JAZHXJ010002497">
    <property type="protein sequence ID" value="KAL1838312.1"/>
    <property type="molecule type" value="Genomic_DNA"/>
</dbReference>
<protein>
    <submittedName>
        <fullName evidence="1">Uncharacterized protein</fullName>
    </submittedName>
</protein>
<dbReference type="Proteomes" id="UP001586593">
    <property type="component" value="Unassembled WGS sequence"/>
</dbReference>
<accession>A0ABR3V9D4</accession>
<name>A0ABR3V9D4_9PEZI</name>
<comment type="caution">
    <text evidence="1">The sequence shown here is derived from an EMBL/GenBank/DDBJ whole genome shotgun (WGS) entry which is preliminary data.</text>
</comment>
<proteinExistence type="predicted"/>
<evidence type="ECO:0000313" key="2">
    <source>
        <dbReference type="Proteomes" id="UP001586593"/>
    </source>
</evidence>
<keyword evidence="2" id="KW-1185">Reference proteome</keyword>